<comment type="caution">
    <text evidence="2">The sequence shown here is derived from an EMBL/GenBank/DDBJ whole genome shotgun (WGS) entry which is preliminary data.</text>
</comment>
<feature type="signal peptide" evidence="1">
    <location>
        <begin position="1"/>
        <end position="18"/>
    </location>
</feature>
<dbReference type="OrthoDB" id="652299at2"/>
<feature type="chain" id="PRO_5020857913" description="Outer membrane protein beta-barrel domain-containing protein" evidence="1">
    <location>
        <begin position="19"/>
        <end position="234"/>
    </location>
</feature>
<dbReference type="RefSeq" id="WP_130024244.1">
    <property type="nucleotide sequence ID" value="NZ_SEWF01000087.1"/>
</dbReference>
<dbReference type="AlphaFoldDB" id="A0A4Q5LQV0"/>
<sequence length="234" mass="26123">MKKLLFILLLLSGHLLNAQSRHQQYADLSVAAGNGFSPALSYNYLWGIGKKGKFKIGTGVRLTYFAAQHKDFITAPARLTSGQTGPQVLFVENILANLDTLHLAKSGVFYLNIPIHLQYSFSQKFEIGFNIDAIGLSFGKEQTGTFEASNSATLNGSQQSAKPTVFNLLLVSDNDLGSLNSELYFRYWFSKNIGLRAGASFQFIEYRTNRLLTLENDRFRSKNLLPMLAVSFKF</sequence>
<organism evidence="2 3">
    <name type="scientific">Emticicia agri</name>
    <dbReference type="NCBI Taxonomy" id="2492393"/>
    <lineage>
        <taxon>Bacteria</taxon>
        <taxon>Pseudomonadati</taxon>
        <taxon>Bacteroidota</taxon>
        <taxon>Cytophagia</taxon>
        <taxon>Cytophagales</taxon>
        <taxon>Leadbetterellaceae</taxon>
        <taxon>Emticicia</taxon>
    </lineage>
</organism>
<dbReference type="EMBL" id="SEWF01000087">
    <property type="protein sequence ID" value="RYU91832.1"/>
    <property type="molecule type" value="Genomic_DNA"/>
</dbReference>
<proteinExistence type="predicted"/>
<protein>
    <recommendedName>
        <fullName evidence="4">Outer membrane protein beta-barrel domain-containing protein</fullName>
    </recommendedName>
</protein>
<gene>
    <name evidence="2" type="ORF">EWM59_26530</name>
</gene>
<dbReference type="Proteomes" id="UP000293162">
    <property type="component" value="Unassembled WGS sequence"/>
</dbReference>
<evidence type="ECO:0000313" key="2">
    <source>
        <dbReference type="EMBL" id="RYU91832.1"/>
    </source>
</evidence>
<evidence type="ECO:0008006" key="4">
    <source>
        <dbReference type="Google" id="ProtNLM"/>
    </source>
</evidence>
<name>A0A4Q5LQV0_9BACT</name>
<evidence type="ECO:0000313" key="3">
    <source>
        <dbReference type="Proteomes" id="UP000293162"/>
    </source>
</evidence>
<evidence type="ECO:0000256" key="1">
    <source>
        <dbReference type="SAM" id="SignalP"/>
    </source>
</evidence>
<reference evidence="2 3" key="1">
    <citation type="submission" date="2019-02" db="EMBL/GenBank/DDBJ databases">
        <title>Bacterial novel species Emticicia sp. 17J42-9 isolated from soil.</title>
        <authorList>
            <person name="Jung H.-Y."/>
        </authorList>
    </citation>
    <scope>NUCLEOTIDE SEQUENCE [LARGE SCALE GENOMIC DNA]</scope>
    <source>
        <strain evidence="2 3">17J42-9</strain>
    </source>
</reference>
<keyword evidence="1" id="KW-0732">Signal</keyword>
<keyword evidence="3" id="KW-1185">Reference proteome</keyword>
<accession>A0A4Q5LQV0</accession>